<evidence type="ECO:0000313" key="1">
    <source>
        <dbReference type="EMBL" id="GAI68514.1"/>
    </source>
</evidence>
<feature type="non-terminal residue" evidence="1">
    <location>
        <position position="1"/>
    </location>
</feature>
<name>X1SL84_9ZZZZ</name>
<sequence>NSKKKLMEKIILINNEEKDAKILHRKKRVGGFLKKIILSKTHVMLI</sequence>
<organism evidence="1">
    <name type="scientific">marine sediment metagenome</name>
    <dbReference type="NCBI Taxonomy" id="412755"/>
    <lineage>
        <taxon>unclassified sequences</taxon>
        <taxon>metagenomes</taxon>
        <taxon>ecological metagenomes</taxon>
    </lineage>
</organism>
<proteinExistence type="predicted"/>
<dbReference type="AlphaFoldDB" id="X1SL84"/>
<protein>
    <submittedName>
        <fullName evidence="1">Uncharacterized protein</fullName>
    </submittedName>
</protein>
<dbReference type="EMBL" id="BARW01000728">
    <property type="protein sequence ID" value="GAI68514.1"/>
    <property type="molecule type" value="Genomic_DNA"/>
</dbReference>
<accession>X1SL84</accession>
<reference evidence="1" key="1">
    <citation type="journal article" date="2014" name="Front. Microbiol.">
        <title>High frequency of phylogenetically diverse reductive dehalogenase-homologous genes in deep subseafloor sedimentary metagenomes.</title>
        <authorList>
            <person name="Kawai M."/>
            <person name="Futagami T."/>
            <person name="Toyoda A."/>
            <person name="Takaki Y."/>
            <person name="Nishi S."/>
            <person name="Hori S."/>
            <person name="Arai W."/>
            <person name="Tsubouchi T."/>
            <person name="Morono Y."/>
            <person name="Uchiyama I."/>
            <person name="Ito T."/>
            <person name="Fujiyama A."/>
            <person name="Inagaki F."/>
            <person name="Takami H."/>
        </authorList>
    </citation>
    <scope>NUCLEOTIDE SEQUENCE</scope>
    <source>
        <strain evidence="1">Expedition CK06-06</strain>
    </source>
</reference>
<gene>
    <name evidence="1" type="ORF">S12H4_02804</name>
</gene>
<comment type="caution">
    <text evidence="1">The sequence shown here is derived from an EMBL/GenBank/DDBJ whole genome shotgun (WGS) entry which is preliminary data.</text>
</comment>